<dbReference type="Pfam" id="PF00512">
    <property type="entry name" value="HisKA"/>
    <property type="match status" value="1"/>
</dbReference>
<dbReference type="SMART" id="SM00388">
    <property type="entry name" value="HisKA"/>
    <property type="match status" value="1"/>
</dbReference>
<keyword evidence="9" id="KW-0902">Two-component regulatory system</keyword>
<dbReference type="EMBL" id="CP019706">
    <property type="protein sequence ID" value="ARJ41441.1"/>
    <property type="molecule type" value="Genomic_DNA"/>
</dbReference>
<evidence type="ECO:0000259" key="13">
    <source>
        <dbReference type="PROSITE" id="PS50885"/>
    </source>
</evidence>
<evidence type="ECO:0000256" key="3">
    <source>
        <dbReference type="ARBA" id="ARBA00012438"/>
    </source>
</evidence>
<evidence type="ECO:0000256" key="9">
    <source>
        <dbReference type="ARBA" id="ARBA00023012"/>
    </source>
</evidence>
<evidence type="ECO:0000256" key="7">
    <source>
        <dbReference type="ARBA" id="ARBA00022777"/>
    </source>
</evidence>
<reference evidence="14 15" key="1">
    <citation type="submission" date="2017-02" db="EMBL/GenBank/DDBJ databases">
        <title>Complete genome sequence of the drought resistance-promoting endophyte Pantoea alhagi LTYR-11Z.</title>
        <authorList>
            <person name="Zhang L."/>
        </authorList>
    </citation>
    <scope>NUCLEOTIDE SEQUENCE [LARGE SCALE GENOMIC DNA]</scope>
    <source>
        <strain evidence="14 15">LTYR-11Z</strain>
    </source>
</reference>
<keyword evidence="6 11" id="KW-0812">Transmembrane</keyword>
<dbReference type="PRINTS" id="PR00344">
    <property type="entry name" value="BCTRLSENSOR"/>
</dbReference>
<dbReference type="OrthoDB" id="9809766at2"/>
<comment type="catalytic activity">
    <reaction evidence="1">
        <text>ATP + protein L-histidine = ADP + protein N-phospho-L-histidine.</text>
        <dbReference type="EC" id="2.7.13.3"/>
    </reaction>
</comment>
<feature type="domain" description="Histidine kinase" evidence="12">
    <location>
        <begin position="143"/>
        <end position="350"/>
    </location>
</feature>
<dbReference type="Gene3D" id="1.10.287.130">
    <property type="match status" value="1"/>
</dbReference>
<evidence type="ECO:0000256" key="6">
    <source>
        <dbReference type="ARBA" id="ARBA00022692"/>
    </source>
</evidence>
<dbReference type="PANTHER" id="PTHR45436">
    <property type="entry name" value="SENSOR HISTIDINE KINASE YKOH"/>
    <property type="match status" value="1"/>
</dbReference>
<dbReference type="InterPro" id="IPR036890">
    <property type="entry name" value="HATPase_C_sf"/>
</dbReference>
<dbReference type="Gene3D" id="6.10.340.10">
    <property type="match status" value="1"/>
</dbReference>
<dbReference type="KEGG" id="palh:B1H58_05075"/>
<evidence type="ECO:0000256" key="8">
    <source>
        <dbReference type="ARBA" id="ARBA00022989"/>
    </source>
</evidence>
<dbReference type="GO" id="GO:0000155">
    <property type="term" value="F:phosphorelay sensor kinase activity"/>
    <property type="evidence" value="ECO:0007669"/>
    <property type="project" value="InterPro"/>
</dbReference>
<gene>
    <name evidence="14" type="ORF">B1H58_05075</name>
</gene>
<dbReference type="AlphaFoldDB" id="A0A1W6B2X2"/>
<dbReference type="InterPro" id="IPR036097">
    <property type="entry name" value="HisK_dim/P_sf"/>
</dbReference>
<evidence type="ECO:0000256" key="11">
    <source>
        <dbReference type="SAM" id="Phobius"/>
    </source>
</evidence>
<dbReference type="SUPFAM" id="SSF55874">
    <property type="entry name" value="ATPase domain of HSP90 chaperone/DNA topoisomerase II/histidine kinase"/>
    <property type="match status" value="1"/>
</dbReference>
<dbReference type="InterPro" id="IPR005467">
    <property type="entry name" value="His_kinase_dom"/>
</dbReference>
<dbReference type="EC" id="2.7.13.3" evidence="3"/>
<evidence type="ECO:0000259" key="12">
    <source>
        <dbReference type="PROSITE" id="PS50109"/>
    </source>
</evidence>
<dbReference type="PANTHER" id="PTHR45436:SF7">
    <property type="entry name" value="SENSOR PROTEIN BASS"/>
    <property type="match status" value="1"/>
</dbReference>
<dbReference type="SUPFAM" id="SSF47384">
    <property type="entry name" value="Homodimeric domain of signal transducing histidine kinase"/>
    <property type="match status" value="1"/>
</dbReference>
<name>A0A1W6B2X2_9GAMM</name>
<feature type="transmembrane region" description="Helical" evidence="11">
    <location>
        <begin position="63"/>
        <end position="86"/>
    </location>
</feature>
<dbReference type="InterPro" id="IPR003594">
    <property type="entry name" value="HATPase_dom"/>
</dbReference>
<dbReference type="Gene3D" id="3.30.565.10">
    <property type="entry name" value="Histidine kinase-like ATPase, C-terminal domain"/>
    <property type="match status" value="1"/>
</dbReference>
<dbReference type="InterPro" id="IPR003660">
    <property type="entry name" value="HAMP_dom"/>
</dbReference>
<proteinExistence type="predicted"/>
<dbReference type="CDD" id="cd00082">
    <property type="entry name" value="HisKA"/>
    <property type="match status" value="1"/>
</dbReference>
<comment type="subcellular location">
    <subcellularLocation>
        <location evidence="2">Membrane</location>
    </subcellularLocation>
</comment>
<dbReference type="RefSeq" id="WP_085068297.1">
    <property type="nucleotide sequence ID" value="NZ_CP019706.1"/>
</dbReference>
<evidence type="ECO:0000256" key="2">
    <source>
        <dbReference type="ARBA" id="ARBA00004370"/>
    </source>
</evidence>
<evidence type="ECO:0000256" key="4">
    <source>
        <dbReference type="ARBA" id="ARBA00022553"/>
    </source>
</evidence>
<protein>
    <recommendedName>
        <fullName evidence="3">histidine kinase</fullName>
        <ecNumber evidence="3">2.7.13.3</ecNumber>
    </recommendedName>
</protein>
<dbReference type="PROSITE" id="PS50109">
    <property type="entry name" value="HIS_KIN"/>
    <property type="match status" value="1"/>
</dbReference>
<keyword evidence="8 11" id="KW-1133">Transmembrane helix</keyword>
<dbReference type="Proteomes" id="UP000192900">
    <property type="component" value="Chromosome"/>
</dbReference>
<dbReference type="Pfam" id="PF02518">
    <property type="entry name" value="HATPase_c"/>
    <property type="match status" value="1"/>
</dbReference>
<dbReference type="SMART" id="SM00387">
    <property type="entry name" value="HATPase_c"/>
    <property type="match status" value="1"/>
</dbReference>
<keyword evidence="15" id="KW-1185">Reference proteome</keyword>
<evidence type="ECO:0000313" key="14">
    <source>
        <dbReference type="EMBL" id="ARJ41441.1"/>
    </source>
</evidence>
<keyword evidence="7 14" id="KW-0418">Kinase</keyword>
<evidence type="ECO:0000256" key="1">
    <source>
        <dbReference type="ARBA" id="ARBA00000085"/>
    </source>
</evidence>
<keyword evidence="4" id="KW-0597">Phosphoprotein</keyword>
<keyword evidence="10 11" id="KW-0472">Membrane</keyword>
<dbReference type="InterPro" id="IPR050428">
    <property type="entry name" value="TCS_sensor_his_kinase"/>
</dbReference>
<sequence length="364" mass="41069">MNSMRRRLLIMLALILLTCQLMSAIWLWHESREQIGFLVNETLTAKSRNQHVENEIREAIASLLLPSLVMVGFTLILSFWAISWVIRPLKALQNSLAERSADNLSPLPVYSEMEEIVAVTGAMNQLLARLNQTLQQERLFTADAAHELRTPLAGMRLHLELMAQQEIKQAPMLVARIDQLMHVIEQLLMLSRAGQALASGHYQTLSWQRDIFLPLQAEMSELLQQRQQTLKWAQQDMKVQGDAVLLRLMVRNLLENASRYSPEHSPITLQLQAQDNGSLLTIRDEGPGIDEKSAGELTQAFHRRDRRYGGSGLGLNIVLRVLQLHGGKMQLSNRQDRSGLEAQCWLPAILNQGSGQTSTSQYSG</sequence>
<accession>A0A1W6B2X2</accession>
<dbReference type="PROSITE" id="PS50885">
    <property type="entry name" value="HAMP"/>
    <property type="match status" value="1"/>
</dbReference>
<dbReference type="STRING" id="1891675.B1H58_05075"/>
<dbReference type="InterPro" id="IPR004358">
    <property type="entry name" value="Sig_transdc_His_kin-like_C"/>
</dbReference>
<evidence type="ECO:0000313" key="15">
    <source>
        <dbReference type="Proteomes" id="UP000192900"/>
    </source>
</evidence>
<keyword evidence="5" id="KW-0808">Transferase</keyword>
<dbReference type="InterPro" id="IPR003661">
    <property type="entry name" value="HisK_dim/P_dom"/>
</dbReference>
<evidence type="ECO:0000256" key="10">
    <source>
        <dbReference type="ARBA" id="ARBA00023136"/>
    </source>
</evidence>
<organism evidence="14 15">
    <name type="scientific">Pantoea alhagi</name>
    <dbReference type="NCBI Taxonomy" id="1891675"/>
    <lineage>
        <taxon>Bacteria</taxon>
        <taxon>Pseudomonadati</taxon>
        <taxon>Pseudomonadota</taxon>
        <taxon>Gammaproteobacteria</taxon>
        <taxon>Enterobacterales</taxon>
        <taxon>Erwiniaceae</taxon>
        <taxon>Pantoea</taxon>
    </lineage>
</organism>
<evidence type="ECO:0000256" key="5">
    <source>
        <dbReference type="ARBA" id="ARBA00022679"/>
    </source>
</evidence>
<dbReference type="NCBIfam" id="NF008025">
    <property type="entry name" value="PRK10755.1"/>
    <property type="match status" value="1"/>
</dbReference>
<dbReference type="GO" id="GO:0005886">
    <property type="term" value="C:plasma membrane"/>
    <property type="evidence" value="ECO:0007669"/>
    <property type="project" value="TreeGrafter"/>
</dbReference>
<feature type="domain" description="HAMP" evidence="13">
    <location>
        <begin position="83"/>
        <end position="135"/>
    </location>
</feature>